<evidence type="ECO:0000256" key="5">
    <source>
        <dbReference type="ARBA" id="ARBA00022821"/>
    </source>
</evidence>
<reference evidence="10" key="2">
    <citation type="submission" date="2017-02" db="EMBL/GenBank/DDBJ databases">
        <title>Sunflower complete genome.</title>
        <authorList>
            <person name="Langlade N."/>
            <person name="Munos S."/>
        </authorList>
    </citation>
    <scope>NUCLEOTIDE SEQUENCE [LARGE SCALE GENOMIC DNA]</scope>
    <source>
        <tissue evidence="10">Leaves</tissue>
    </source>
</reference>
<dbReference type="Proteomes" id="UP000215914">
    <property type="component" value="Chromosome 9"/>
</dbReference>
<evidence type="ECO:0000256" key="2">
    <source>
        <dbReference type="ARBA" id="ARBA00004496"/>
    </source>
</evidence>
<dbReference type="EMBL" id="MNCJ02000324">
    <property type="protein sequence ID" value="KAF5792127.1"/>
    <property type="molecule type" value="Genomic_DNA"/>
</dbReference>
<feature type="domain" description="Fungal lipase-type" evidence="7">
    <location>
        <begin position="77"/>
        <end position="197"/>
    </location>
</feature>
<protein>
    <submittedName>
        <fullName evidence="9">Carboxylesterase</fullName>
        <ecNumber evidence="9">3.1.1.1</ecNumber>
    </submittedName>
    <submittedName>
        <fullName evidence="10">Putative alpha/Beta hydrolase fold protein</fullName>
    </submittedName>
</protein>
<dbReference type="PANTHER" id="PTHR46898">
    <property type="entry name" value="SENESCENCE-ASSOCIATED CARBOXYLESTERASE 101"/>
    <property type="match status" value="1"/>
</dbReference>
<feature type="domain" description="EDS1 EP" evidence="8">
    <location>
        <begin position="332"/>
        <end position="537"/>
    </location>
</feature>
<dbReference type="AlphaFoldDB" id="A0A251TZC4"/>
<dbReference type="InParanoid" id="A0A251TZC4"/>
<reference evidence="9" key="3">
    <citation type="submission" date="2020-06" db="EMBL/GenBank/DDBJ databases">
        <title>Helianthus annuus Genome sequencing and assembly Release 2.</title>
        <authorList>
            <person name="Gouzy J."/>
            <person name="Langlade N."/>
            <person name="Munos S."/>
        </authorList>
    </citation>
    <scope>NUCLEOTIDE SEQUENCE</scope>
    <source>
        <tissue evidence="9">Leaves</tissue>
    </source>
</reference>
<dbReference type="SUPFAM" id="SSF53474">
    <property type="entry name" value="alpha/beta-Hydrolases"/>
    <property type="match status" value="1"/>
</dbReference>
<dbReference type="GO" id="GO:0005634">
    <property type="term" value="C:nucleus"/>
    <property type="evidence" value="ECO:0007669"/>
    <property type="project" value="UniProtKB-SubCell"/>
</dbReference>
<dbReference type="EMBL" id="CM007898">
    <property type="protein sequence ID" value="OTG15932.1"/>
    <property type="molecule type" value="Genomic_DNA"/>
</dbReference>
<evidence type="ECO:0000256" key="3">
    <source>
        <dbReference type="ARBA" id="ARBA00022490"/>
    </source>
</evidence>
<comment type="subcellular location">
    <subcellularLocation>
        <location evidence="2">Cytoplasm</location>
    </subcellularLocation>
    <subcellularLocation>
        <location evidence="1">Nucleus</location>
    </subcellularLocation>
</comment>
<organism evidence="10 11">
    <name type="scientific">Helianthus annuus</name>
    <name type="common">Common sunflower</name>
    <dbReference type="NCBI Taxonomy" id="4232"/>
    <lineage>
        <taxon>Eukaryota</taxon>
        <taxon>Viridiplantae</taxon>
        <taxon>Streptophyta</taxon>
        <taxon>Embryophyta</taxon>
        <taxon>Tracheophyta</taxon>
        <taxon>Spermatophyta</taxon>
        <taxon>Magnoliopsida</taxon>
        <taxon>eudicotyledons</taxon>
        <taxon>Gunneridae</taxon>
        <taxon>Pentapetalae</taxon>
        <taxon>asterids</taxon>
        <taxon>campanulids</taxon>
        <taxon>Asterales</taxon>
        <taxon>Asteraceae</taxon>
        <taxon>Asteroideae</taxon>
        <taxon>Heliantheae alliance</taxon>
        <taxon>Heliantheae</taxon>
        <taxon>Helianthus</taxon>
    </lineage>
</organism>
<keyword evidence="11" id="KW-1185">Reference proteome</keyword>
<dbReference type="GO" id="GO:0006952">
    <property type="term" value="P:defense response"/>
    <property type="evidence" value="ECO:0007669"/>
    <property type="project" value="UniProtKB-KW"/>
</dbReference>
<dbReference type="Gramene" id="mRNA:HanXRQr2_Chr09g0402531">
    <property type="protein sequence ID" value="mRNA:HanXRQr2_Chr09g0402531"/>
    <property type="gene ID" value="HanXRQr2_Chr09g0402531"/>
</dbReference>
<reference evidence="9 11" key="1">
    <citation type="journal article" date="2017" name="Nature">
        <title>The sunflower genome provides insights into oil metabolism, flowering and Asterid evolution.</title>
        <authorList>
            <person name="Badouin H."/>
            <person name="Gouzy J."/>
            <person name="Grassa C.J."/>
            <person name="Murat F."/>
            <person name="Staton S.E."/>
            <person name="Cottret L."/>
            <person name="Lelandais-Briere C."/>
            <person name="Owens G.L."/>
            <person name="Carrere S."/>
            <person name="Mayjonade B."/>
            <person name="Legrand L."/>
            <person name="Gill N."/>
            <person name="Kane N.C."/>
            <person name="Bowers J.E."/>
            <person name="Hubner S."/>
            <person name="Bellec A."/>
            <person name="Berard A."/>
            <person name="Berges H."/>
            <person name="Blanchet N."/>
            <person name="Boniface M.C."/>
            <person name="Brunel D."/>
            <person name="Catrice O."/>
            <person name="Chaidir N."/>
            <person name="Claudel C."/>
            <person name="Donnadieu C."/>
            <person name="Faraut T."/>
            <person name="Fievet G."/>
            <person name="Helmstetter N."/>
            <person name="King M."/>
            <person name="Knapp S.J."/>
            <person name="Lai Z."/>
            <person name="Le Paslier M.C."/>
            <person name="Lippi Y."/>
            <person name="Lorenzon L."/>
            <person name="Mandel J.R."/>
            <person name="Marage G."/>
            <person name="Marchand G."/>
            <person name="Marquand E."/>
            <person name="Bret-Mestries E."/>
            <person name="Morien E."/>
            <person name="Nambeesan S."/>
            <person name="Nguyen T."/>
            <person name="Pegot-Espagnet P."/>
            <person name="Pouilly N."/>
            <person name="Raftis F."/>
            <person name="Sallet E."/>
            <person name="Schiex T."/>
            <person name="Thomas J."/>
            <person name="Vandecasteele C."/>
            <person name="Vares D."/>
            <person name="Vear F."/>
            <person name="Vautrin S."/>
            <person name="Crespi M."/>
            <person name="Mangin B."/>
            <person name="Burke J.M."/>
            <person name="Salse J."/>
            <person name="Munos S."/>
            <person name="Vincourt P."/>
            <person name="Rieseberg L.H."/>
            <person name="Langlade N.B."/>
        </authorList>
    </citation>
    <scope>NUCLEOTIDE SEQUENCE [LARGE SCALE GENOMIC DNA]</scope>
    <source>
        <strain evidence="11">cv. SF193</strain>
        <tissue evidence="9">Leaves</tissue>
    </source>
</reference>
<keyword evidence="3" id="KW-0963">Cytoplasm</keyword>
<dbReference type="PANTHER" id="PTHR46898:SF3">
    <property type="entry name" value="FUNGAL LIPASE-LIKE DOMAIN-CONTAINING PROTEIN"/>
    <property type="match status" value="1"/>
</dbReference>
<evidence type="ECO:0000256" key="4">
    <source>
        <dbReference type="ARBA" id="ARBA00022801"/>
    </source>
</evidence>
<evidence type="ECO:0000256" key="6">
    <source>
        <dbReference type="ARBA" id="ARBA00023242"/>
    </source>
</evidence>
<dbReference type="Pfam" id="PF01764">
    <property type="entry name" value="Lipase_3"/>
    <property type="match status" value="1"/>
</dbReference>
<dbReference type="GO" id="GO:0106435">
    <property type="term" value="F:carboxylesterase activity"/>
    <property type="evidence" value="ECO:0007669"/>
    <property type="project" value="UniProtKB-EC"/>
</dbReference>
<keyword evidence="6" id="KW-0539">Nucleus</keyword>
<dbReference type="Gene3D" id="3.40.50.1820">
    <property type="entry name" value="alpha/beta hydrolase"/>
    <property type="match status" value="1"/>
</dbReference>
<dbReference type="GO" id="GO:0005737">
    <property type="term" value="C:cytoplasm"/>
    <property type="evidence" value="ECO:0007669"/>
    <property type="project" value="UniProtKB-SubCell"/>
</dbReference>
<keyword evidence="5" id="KW-0611">Plant defense</keyword>
<dbReference type="InterPro" id="IPR002921">
    <property type="entry name" value="Fungal_lipase-type"/>
</dbReference>
<dbReference type="OrthoDB" id="438440at2759"/>
<dbReference type="FunCoup" id="A0A251TZC4">
    <property type="interactions" value="442"/>
</dbReference>
<evidence type="ECO:0000313" key="9">
    <source>
        <dbReference type="EMBL" id="KAF5792127.1"/>
    </source>
</evidence>
<proteinExistence type="predicted"/>
<evidence type="ECO:0000259" key="8">
    <source>
        <dbReference type="Pfam" id="PF18117"/>
    </source>
</evidence>
<accession>A0A251TZC4</accession>
<dbReference type="STRING" id="4232.A0A251TZC4"/>
<dbReference type="GO" id="GO:0016298">
    <property type="term" value="F:lipase activity"/>
    <property type="evidence" value="ECO:0000318"/>
    <property type="project" value="GO_Central"/>
</dbReference>
<dbReference type="OMA" id="KISMAYI"/>
<evidence type="ECO:0000256" key="1">
    <source>
        <dbReference type="ARBA" id="ARBA00004123"/>
    </source>
</evidence>
<gene>
    <name evidence="10" type="ORF">HannXRQ_Chr09g0265851</name>
    <name evidence="9" type="ORF">HanXRQr2_Chr09g0402531</name>
</gene>
<dbReference type="Pfam" id="PF18117">
    <property type="entry name" value="EDS1_EP"/>
    <property type="match status" value="1"/>
</dbReference>
<dbReference type="InterPro" id="IPR029058">
    <property type="entry name" value="AB_hydrolase_fold"/>
</dbReference>
<evidence type="ECO:0000313" key="11">
    <source>
        <dbReference type="Proteomes" id="UP000215914"/>
    </source>
</evidence>
<dbReference type="InterPro" id="IPR044603">
    <property type="entry name" value="SAG101-like"/>
</dbReference>
<evidence type="ECO:0000259" key="7">
    <source>
        <dbReference type="Pfam" id="PF01764"/>
    </source>
</evidence>
<evidence type="ECO:0000313" key="10">
    <source>
        <dbReference type="EMBL" id="OTG15932.1"/>
    </source>
</evidence>
<name>A0A251TZC4_HELAN</name>
<sequence length="550" mass="62589">MRQTMFNSEVELGKFLGSIGVIPEAYQAISETTLAYELHTTPSGNTVLAFSSCSPDYTTRFLNGGFDLVPSKNFQGVDFISTKVNSSFFINEAAVELFQQLGDDLKELENKHINSSLIITGSGLGGYLAILSTLRLHHAIDVEESNGSKKTKRPICITFGSPLIGDKAFKSAIDERPQWKSSFLNVVARKDPIASFFSSETRYKPFGTFLFCVESGGHAAFEDQDSILPVLEAMKSSNDDNSQVYDYTNVLSSIRRKVLYRGVSELGEFNLNPLRAGITLQLKEVDVLSDITNDEIGKMEKKQTDMIKRKSAMSAYDPTKKLNDMKISLTYMEWYMKTRKSEGGYYDSYKNATSTSDIEKQQLMTKHQRILNQYWKKVVEEKDIMPQKEGAKLRKRWLFGGTNYRRIVEPLDIAEHYKKGNTNYIKNRPDHYKLLEKWSDEDKKDSKTSEVTRHKAASLTEDSCFWAHVEEALISLKDLVNGGSTENEEKLKEFESYMMSAINNYSVSQDIFLEGSSLMKWWNGYKAHKGTGYASEFAEYMNNEGYRSYQ</sequence>
<dbReference type="EC" id="3.1.1.1" evidence="9"/>
<dbReference type="GO" id="GO:0006629">
    <property type="term" value="P:lipid metabolic process"/>
    <property type="evidence" value="ECO:0007669"/>
    <property type="project" value="InterPro"/>
</dbReference>
<dbReference type="InterPro" id="IPR041266">
    <property type="entry name" value="EDS1_EP"/>
</dbReference>
<keyword evidence="4 10" id="KW-0378">Hydrolase</keyword>